<feature type="transmembrane region" description="Helical" evidence="6">
    <location>
        <begin position="94"/>
        <end position="115"/>
    </location>
</feature>
<evidence type="ECO:0000259" key="7">
    <source>
        <dbReference type="Pfam" id="PF10035"/>
    </source>
</evidence>
<dbReference type="InterPro" id="IPR051461">
    <property type="entry name" value="UPF0750_membrane"/>
</dbReference>
<dbReference type="InterPro" id="IPR015867">
    <property type="entry name" value="N-reg_PII/ATP_PRibTrfase_C"/>
</dbReference>
<proteinExistence type="predicted"/>
<keyword evidence="4 6" id="KW-1133">Transmembrane helix</keyword>
<dbReference type="PIRSF" id="PIRSF006483">
    <property type="entry name" value="Membrane_protein_YitT"/>
    <property type="match status" value="1"/>
</dbReference>
<evidence type="ECO:0000256" key="6">
    <source>
        <dbReference type="SAM" id="Phobius"/>
    </source>
</evidence>
<dbReference type="PANTHER" id="PTHR33545:SF5">
    <property type="entry name" value="UPF0750 MEMBRANE PROTEIN YITT"/>
    <property type="match status" value="1"/>
</dbReference>
<feature type="transmembrane region" description="Helical" evidence="6">
    <location>
        <begin position="121"/>
        <end position="140"/>
    </location>
</feature>
<evidence type="ECO:0000256" key="5">
    <source>
        <dbReference type="ARBA" id="ARBA00023136"/>
    </source>
</evidence>
<dbReference type="CDD" id="cd16380">
    <property type="entry name" value="YitT_C"/>
    <property type="match status" value="1"/>
</dbReference>
<name>A0A1H9UXP4_BUTFI</name>
<dbReference type="GO" id="GO:0005886">
    <property type="term" value="C:plasma membrane"/>
    <property type="evidence" value="ECO:0007669"/>
    <property type="project" value="UniProtKB-SubCell"/>
</dbReference>
<keyword evidence="5 6" id="KW-0472">Membrane</keyword>
<dbReference type="PANTHER" id="PTHR33545">
    <property type="entry name" value="UPF0750 MEMBRANE PROTEIN YITT-RELATED"/>
    <property type="match status" value="1"/>
</dbReference>
<dbReference type="OrthoDB" id="9779786at2"/>
<keyword evidence="2" id="KW-1003">Cell membrane</keyword>
<dbReference type="RefSeq" id="WP_027215452.1">
    <property type="nucleotide sequence ID" value="NZ_FOGJ01000020.1"/>
</dbReference>
<evidence type="ECO:0000256" key="2">
    <source>
        <dbReference type="ARBA" id="ARBA00022475"/>
    </source>
</evidence>
<feature type="transmembrane region" description="Helical" evidence="6">
    <location>
        <begin position="60"/>
        <end position="87"/>
    </location>
</feature>
<dbReference type="EMBL" id="FOGJ01000020">
    <property type="protein sequence ID" value="SES13783.1"/>
    <property type="molecule type" value="Genomic_DNA"/>
</dbReference>
<dbReference type="eggNOG" id="COG1284">
    <property type="taxonomic scope" value="Bacteria"/>
</dbReference>
<feature type="domain" description="DUF2179" evidence="7">
    <location>
        <begin position="234"/>
        <end position="288"/>
    </location>
</feature>
<evidence type="ECO:0000313" key="8">
    <source>
        <dbReference type="EMBL" id="SES13783.1"/>
    </source>
</evidence>
<dbReference type="InterPro" id="IPR003740">
    <property type="entry name" value="YitT"/>
</dbReference>
<sequence>MLRKKLASREVLQFKRSDIWRIILCICAGILMSVNLRTFVYTGDLLPGGFAGLTLLLQAIFHKFLGITVPYGVIYFLMNSVPIVIAFKFIGKKFTLYSCITILLVTFLTDIIPVYAITYDVLLISIFGGLINGFAITLCLKADATTGGTDFIAIAISERFGIDSFNYILFFNAIILTIDGYIFGWDKALYSIIFQFSSTQVIHILYKRYKKNTLLIVTQKPKEIADMIYELTGHGATDIEAYGSYQNADRTIVYSVVSSDELRTVVSEILDIDPGAFLNVIKTEQLSGKFHLHPND</sequence>
<reference evidence="8 9" key="1">
    <citation type="submission" date="2016-10" db="EMBL/GenBank/DDBJ databases">
        <authorList>
            <person name="de Groot N.N."/>
        </authorList>
    </citation>
    <scope>NUCLEOTIDE SEQUENCE [LARGE SCALE GENOMIC DNA]</scope>
    <source>
        <strain evidence="8 9">AR40</strain>
    </source>
</reference>
<dbReference type="Pfam" id="PF10035">
    <property type="entry name" value="DUF2179"/>
    <property type="match status" value="1"/>
</dbReference>
<evidence type="ECO:0000256" key="3">
    <source>
        <dbReference type="ARBA" id="ARBA00022692"/>
    </source>
</evidence>
<comment type="subcellular location">
    <subcellularLocation>
        <location evidence="1">Cell membrane</location>
        <topology evidence="1">Multi-pass membrane protein</topology>
    </subcellularLocation>
</comment>
<accession>A0A1H9UXP4</accession>
<keyword evidence="3 6" id="KW-0812">Transmembrane</keyword>
<evidence type="ECO:0000313" key="9">
    <source>
        <dbReference type="Proteomes" id="UP000182584"/>
    </source>
</evidence>
<organism evidence="8 9">
    <name type="scientific">Butyrivibrio fibrisolvens</name>
    <dbReference type="NCBI Taxonomy" id="831"/>
    <lineage>
        <taxon>Bacteria</taxon>
        <taxon>Bacillati</taxon>
        <taxon>Bacillota</taxon>
        <taxon>Clostridia</taxon>
        <taxon>Lachnospirales</taxon>
        <taxon>Lachnospiraceae</taxon>
        <taxon>Butyrivibrio</taxon>
    </lineage>
</organism>
<feature type="transmembrane region" description="Helical" evidence="6">
    <location>
        <begin position="188"/>
        <end position="206"/>
    </location>
</feature>
<dbReference type="AlphaFoldDB" id="A0A1H9UXP4"/>
<gene>
    <name evidence="8" type="ORF">SAMN04487884_1209</name>
</gene>
<evidence type="ECO:0000256" key="1">
    <source>
        <dbReference type="ARBA" id="ARBA00004651"/>
    </source>
</evidence>
<dbReference type="Gene3D" id="3.30.70.120">
    <property type="match status" value="1"/>
</dbReference>
<dbReference type="Proteomes" id="UP000182584">
    <property type="component" value="Unassembled WGS sequence"/>
</dbReference>
<feature type="transmembrane region" description="Helical" evidence="6">
    <location>
        <begin position="160"/>
        <end position="182"/>
    </location>
</feature>
<dbReference type="Pfam" id="PF02588">
    <property type="entry name" value="YitT_membrane"/>
    <property type="match status" value="1"/>
</dbReference>
<evidence type="ECO:0000256" key="4">
    <source>
        <dbReference type="ARBA" id="ARBA00022989"/>
    </source>
</evidence>
<protein>
    <submittedName>
        <fullName evidence="8">Uncharacterized membrane-anchored protein YitT, contains DUF161 and DUF2179 domains</fullName>
    </submittedName>
</protein>
<feature type="transmembrane region" description="Helical" evidence="6">
    <location>
        <begin position="20"/>
        <end position="40"/>
    </location>
</feature>
<dbReference type="InterPro" id="IPR019264">
    <property type="entry name" value="DUF2179"/>
</dbReference>